<organism evidence="1 2">
    <name type="scientific">Marinihelvus fidelis</name>
    <dbReference type="NCBI Taxonomy" id="2613842"/>
    <lineage>
        <taxon>Bacteria</taxon>
        <taxon>Pseudomonadati</taxon>
        <taxon>Pseudomonadota</taxon>
        <taxon>Gammaproteobacteria</taxon>
        <taxon>Chromatiales</taxon>
        <taxon>Wenzhouxiangellaceae</taxon>
        <taxon>Marinihelvus</taxon>
    </lineage>
</organism>
<keyword evidence="1" id="KW-0378">Hydrolase</keyword>
<evidence type="ECO:0000313" key="2">
    <source>
        <dbReference type="Proteomes" id="UP000325372"/>
    </source>
</evidence>
<dbReference type="GO" id="GO:0005829">
    <property type="term" value="C:cytosol"/>
    <property type="evidence" value="ECO:0007669"/>
    <property type="project" value="TreeGrafter"/>
</dbReference>
<proteinExistence type="predicted"/>
<dbReference type="EMBL" id="VYXP01000007">
    <property type="protein sequence ID" value="KAA9130537.1"/>
    <property type="molecule type" value="Genomic_DNA"/>
</dbReference>
<dbReference type="InterPro" id="IPR041492">
    <property type="entry name" value="HAD_2"/>
</dbReference>
<dbReference type="SFLD" id="SFLDS00003">
    <property type="entry name" value="Haloacid_Dehalogenase"/>
    <property type="match status" value="1"/>
</dbReference>
<name>A0A5N0T8R9_9GAMM</name>
<dbReference type="GO" id="GO:0004713">
    <property type="term" value="F:protein tyrosine kinase activity"/>
    <property type="evidence" value="ECO:0007669"/>
    <property type="project" value="TreeGrafter"/>
</dbReference>
<dbReference type="AlphaFoldDB" id="A0A5N0T8R9"/>
<dbReference type="PANTHER" id="PTHR43434">
    <property type="entry name" value="PHOSPHOGLYCOLATE PHOSPHATASE"/>
    <property type="match status" value="1"/>
</dbReference>
<dbReference type="InterPro" id="IPR023214">
    <property type="entry name" value="HAD_sf"/>
</dbReference>
<dbReference type="InterPro" id="IPR023198">
    <property type="entry name" value="PGP-like_dom2"/>
</dbReference>
<evidence type="ECO:0000313" key="1">
    <source>
        <dbReference type="EMBL" id="KAA9130537.1"/>
    </source>
</evidence>
<sequence>MSVATLVFDLDGTISDSSPGIIRSFNHALKVHGFEAAPEAAIAAEIGPQIDKTFLKLADGLEPARVPDMVVTYRERYATTGYAENTLYPGIYDAITGLAASGVTLGVCTSKREDLAIKVLDHFELLQCFSFVSGGDVGIRKQDQLRDLLAAGRVAPDAWMIGDRDIDIASAKANGLRALGVRWGFGAPGELERAGADRVAADVGEMLDIVAEA</sequence>
<dbReference type="SUPFAM" id="SSF56784">
    <property type="entry name" value="HAD-like"/>
    <property type="match status" value="1"/>
</dbReference>
<dbReference type="InterPro" id="IPR050155">
    <property type="entry name" value="HAD-like_hydrolase_sf"/>
</dbReference>
<dbReference type="RefSeq" id="WP_150864841.1">
    <property type="nucleotide sequence ID" value="NZ_VYXP01000007.1"/>
</dbReference>
<dbReference type="GO" id="GO:0016787">
    <property type="term" value="F:hydrolase activity"/>
    <property type="evidence" value="ECO:0007669"/>
    <property type="project" value="UniProtKB-KW"/>
</dbReference>
<dbReference type="InterPro" id="IPR036412">
    <property type="entry name" value="HAD-like_sf"/>
</dbReference>
<dbReference type="Pfam" id="PF13419">
    <property type="entry name" value="HAD_2"/>
    <property type="match status" value="1"/>
</dbReference>
<accession>A0A5N0T8R9</accession>
<dbReference type="PANTHER" id="PTHR43434:SF20">
    <property type="entry name" value="5'-NUCLEOTIDASE"/>
    <property type="match status" value="1"/>
</dbReference>
<dbReference type="Gene3D" id="3.40.50.1000">
    <property type="entry name" value="HAD superfamily/HAD-like"/>
    <property type="match status" value="1"/>
</dbReference>
<gene>
    <name evidence="1" type="ORF">F3N42_12665</name>
</gene>
<comment type="caution">
    <text evidence="1">The sequence shown here is derived from an EMBL/GenBank/DDBJ whole genome shotgun (WGS) entry which is preliminary data.</text>
</comment>
<dbReference type="SFLD" id="SFLDG01129">
    <property type="entry name" value="C1.5:_HAD__Beta-PGM__Phosphata"/>
    <property type="match status" value="1"/>
</dbReference>
<protein>
    <submittedName>
        <fullName evidence="1">HAD hydrolase-like protein</fullName>
    </submittedName>
</protein>
<dbReference type="Proteomes" id="UP000325372">
    <property type="component" value="Unassembled WGS sequence"/>
</dbReference>
<keyword evidence="2" id="KW-1185">Reference proteome</keyword>
<dbReference type="Gene3D" id="1.10.150.240">
    <property type="entry name" value="Putative phosphatase, domain 2"/>
    <property type="match status" value="1"/>
</dbReference>
<reference evidence="1 2" key="1">
    <citation type="submission" date="2019-09" db="EMBL/GenBank/DDBJ databases">
        <title>Wenzhouxiangella sp. Genome sequencing and assembly.</title>
        <authorList>
            <person name="Zhang R."/>
        </authorList>
    </citation>
    <scope>NUCLEOTIDE SEQUENCE [LARGE SCALE GENOMIC DNA]</scope>
    <source>
        <strain evidence="1 2">W260</strain>
    </source>
</reference>